<organism evidence="2 3">
    <name type="scientific">Coemansia javaensis</name>
    <dbReference type="NCBI Taxonomy" id="2761396"/>
    <lineage>
        <taxon>Eukaryota</taxon>
        <taxon>Fungi</taxon>
        <taxon>Fungi incertae sedis</taxon>
        <taxon>Zoopagomycota</taxon>
        <taxon>Kickxellomycotina</taxon>
        <taxon>Kickxellomycetes</taxon>
        <taxon>Kickxellales</taxon>
        <taxon>Kickxellaceae</taxon>
        <taxon>Coemansia</taxon>
    </lineage>
</organism>
<protein>
    <recommendedName>
        <fullName evidence="4">SGNH domain-containing protein</fullName>
    </recommendedName>
</protein>
<dbReference type="OrthoDB" id="306876at2759"/>
<evidence type="ECO:0000313" key="2">
    <source>
        <dbReference type="EMBL" id="KAJ2778278.1"/>
    </source>
</evidence>
<evidence type="ECO:0008006" key="4">
    <source>
        <dbReference type="Google" id="ProtNLM"/>
    </source>
</evidence>
<reference evidence="2" key="1">
    <citation type="submission" date="2022-07" db="EMBL/GenBank/DDBJ databases">
        <title>Phylogenomic reconstructions and comparative analyses of Kickxellomycotina fungi.</title>
        <authorList>
            <person name="Reynolds N.K."/>
            <person name="Stajich J.E."/>
            <person name="Barry K."/>
            <person name="Grigoriev I.V."/>
            <person name="Crous P."/>
            <person name="Smith M.E."/>
        </authorList>
    </citation>
    <scope>NUCLEOTIDE SEQUENCE</scope>
    <source>
        <strain evidence="2">NBRC 105414</strain>
    </source>
</reference>
<sequence>MPATTEKPAHALPALALLLLAAALLLLPGIPQDARDRVYAATHRDLRTGNRSRPIDTVIVLGNAGSEADNRLRAKLCGGSLWIDHLAEALGADLVSHAHAYAVRSQVISARGRTERVISPIADGSVQPIHAQAHAVARAAQAAPPHATLYVLVADPTAGANSTGAQVAALAAAANDLILHAGARRFLAIDAPTAARDGAARAGVSMALAERLINDPRVEVAAYDSASFLRRMQRDFYKYGLRYPDHACVHGRYRPCARPDRFFWCDHAHVGSKAHFFMADDIVQSHLMASLGAL</sequence>
<feature type="signal peptide" evidence="1">
    <location>
        <begin position="1"/>
        <end position="31"/>
    </location>
</feature>
<gene>
    <name evidence="2" type="ORF">H4R18_004698</name>
</gene>
<dbReference type="InterPro" id="IPR036514">
    <property type="entry name" value="SGNH_hydro_sf"/>
</dbReference>
<name>A0A9W8H3L4_9FUNG</name>
<comment type="caution">
    <text evidence="2">The sequence shown here is derived from an EMBL/GenBank/DDBJ whole genome shotgun (WGS) entry which is preliminary data.</text>
</comment>
<accession>A0A9W8H3L4</accession>
<evidence type="ECO:0000313" key="3">
    <source>
        <dbReference type="Proteomes" id="UP001140217"/>
    </source>
</evidence>
<keyword evidence="1" id="KW-0732">Signal</keyword>
<feature type="chain" id="PRO_5040839046" description="SGNH domain-containing protein" evidence="1">
    <location>
        <begin position="32"/>
        <end position="294"/>
    </location>
</feature>
<keyword evidence="3" id="KW-1185">Reference proteome</keyword>
<dbReference type="Proteomes" id="UP001140217">
    <property type="component" value="Unassembled WGS sequence"/>
</dbReference>
<dbReference type="Gene3D" id="3.40.50.1110">
    <property type="entry name" value="SGNH hydrolase"/>
    <property type="match status" value="1"/>
</dbReference>
<dbReference type="AlphaFoldDB" id="A0A9W8H3L4"/>
<dbReference type="InterPro" id="IPR010916">
    <property type="entry name" value="TonB_box_CS"/>
</dbReference>
<proteinExistence type="predicted"/>
<evidence type="ECO:0000256" key="1">
    <source>
        <dbReference type="SAM" id="SignalP"/>
    </source>
</evidence>
<dbReference type="EMBL" id="JANBUL010000238">
    <property type="protein sequence ID" value="KAJ2778278.1"/>
    <property type="molecule type" value="Genomic_DNA"/>
</dbReference>
<dbReference type="PROSITE" id="PS00430">
    <property type="entry name" value="TONB_DEPENDENT_REC_1"/>
    <property type="match status" value="1"/>
</dbReference>